<protein>
    <submittedName>
        <fullName evidence="1">Uncharacterized protein</fullName>
    </submittedName>
</protein>
<keyword evidence="2" id="KW-1185">Reference proteome</keyword>
<accession>A0ACB8GAY4</accession>
<comment type="caution">
    <text evidence="1">The sequence shown here is derived from an EMBL/GenBank/DDBJ whole genome shotgun (WGS) entry which is preliminary data.</text>
</comment>
<sequence>MSGPKLDGGGGGAPRTARPPLASTASCSPSAQSLGQRQRGGRPHGSRSAAALPLPEALRRRRAGGGGSERRPRGSWSAAAAVQLRAAHQRATPGGSDWAGPCGSGRAGRQAPRQRHDLGDSGGWQRQLLQGRGREWPFALLLRGPKLDGSGGAPRTVRPSLSSKFHRLLPGGMDLVLRPVELPPASASQDLEDPSENGSSNVVLLQSDLCDWQMFCVLCGTFHELERSVPVP</sequence>
<dbReference type="EMBL" id="CM037614">
    <property type="protein sequence ID" value="KAH8016645.1"/>
    <property type="molecule type" value="Genomic_DNA"/>
</dbReference>
<reference evidence="1" key="1">
    <citation type="submission" date="2021-08" db="EMBL/GenBank/DDBJ databases">
        <title>The first chromosome-level gecko genome reveals the dynamic sex chromosomes of Neotropical dwarf geckos (Sphaerodactylidae: Sphaerodactylus).</title>
        <authorList>
            <person name="Pinto B.J."/>
            <person name="Keating S.E."/>
            <person name="Gamble T."/>
        </authorList>
    </citation>
    <scope>NUCLEOTIDE SEQUENCE</scope>
    <source>
        <strain evidence="1">TG3544</strain>
    </source>
</reference>
<organism evidence="1 2">
    <name type="scientific">Sphaerodactylus townsendi</name>
    <dbReference type="NCBI Taxonomy" id="933632"/>
    <lineage>
        <taxon>Eukaryota</taxon>
        <taxon>Metazoa</taxon>
        <taxon>Chordata</taxon>
        <taxon>Craniata</taxon>
        <taxon>Vertebrata</taxon>
        <taxon>Euteleostomi</taxon>
        <taxon>Lepidosauria</taxon>
        <taxon>Squamata</taxon>
        <taxon>Bifurcata</taxon>
        <taxon>Gekkota</taxon>
        <taxon>Sphaerodactylidae</taxon>
        <taxon>Sphaerodactylus</taxon>
    </lineage>
</organism>
<evidence type="ECO:0000313" key="1">
    <source>
        <dbReference type="EMBL" id="KAH8016645.1"/>
    </source>
</evidence>
<evidence type="ECO:0000313" key="2">
    <source>
        <dbReference type="Proteomes" id="UP000827872"/>
    </source>
</evidence>
<proteinExistence type="predicted"/>
<dbReference type="Proteomes" id="UP000827872">
    <property type="component" value="Linkage Group LG01"/>
</dbReference>
<name>A0ACB8GAY4_9SAUR</name>
<gene>
    <name evidence="1" type="ORF">K3G42_021016</name>
</gene>